<dbReference type="SUPFAM" id="SSF53448">
    <property type="entry name" value="Nucleotide-diphospho-sugar transferases"/>
    <property type="match status" value="1"/>
</dbReference>
<keyword evidence="2" id="KW-0808">Transferase</keyword>
<dbReference type="GO" id="GO:0016758">
    <property type="term" value="F:hexosyltransferase activity"/>
    <property type="evidence" value="ECO:0007669"/>
    <property type="project" value="UniProtKB-ARBA"/>
</dbReference>
<protein>
    <submittedName>
        <fullName evidence="2">Glycosyl transferase family 2</fullName>
    </submittedName>
</protein>
<proteinExistence type="predicted"/>
<dbReference type="InterPro" id="IPR029044">
    <property type="entry name" value="Nucleotide-diphossugar_trans"/>
</dbReference>
<dbReference type="PANTHER" id="PTHR22916">
    <property type="entry name" value="GLYCOSYLTRANSFERASE"/>
    <property type="match status" value="1"/>
</dbReference>
<dbReference type="CDD" id="cd06433">
    <property type="entry name" value="GT_2_WfgS_like"/>
    <property type="match status" value="1"/>
</dbReference>
<dbReference type="AlphaFoldDB" id="A0A1H5SGL1"/>
<gene>
    <name evidence="2" type="ORF">SAMN05216354_0680</name>
</gene>
<evidence type="ECO:0000313" key="3">
    <source>
        <dbReference type="Proteomes" id="UP000236735"/>
    </source>
</evidence>
<sequence length="196" mass="22497">MKISIITATYNSEATLRDTMESILRQTWQGYEYIVVDGASTDGTLDIIKEYEPRFEGKMKYVSEPDRGIYDAMNKGFSMATGDIIGILNSDDFYTSVDVLQTIVGNFLLGEQDAVYADIHYVKSDDVTKCVRYYSSSVFRRPLMRFGLMPAHPSFYCSKSIYEKYGCFDTSYSIAADFENLLRLIFIHRIKIKYIP</sequence>
<dbReference type="RefSeq" id="WP_103915157.1">
    <property type="nucleotide sequence ID" value="NZ_FNUV01000001.1"/>
</dbReference>
<reference evidence="2 3" key="1">
    <citation type="submission" date="2016-10" db="EMBL/GenBank/DDBJ databases">
        <authorList>
            <person name="de Groot N.N."/>
        </authorList>
    </citation>
    <scope>NUCLEOTIDE SEQUENCE [LARGE SCALE GENOMIC DNA]</scope>
    <source>
        <strain evidence="2 3">AR32</strain>
    </source>
</reference>
<evidence type="ECO:0000313" key="2">
    <source>
        <dbReference type="EMBL" id="SEF49762.1"/>
    </source>
</evidence>
<dbReference type="Proteomes" id="UP000236735">
    <property type="component" value="Unassembled WGS sequence"/>
</dbReference>
<dbReference type="EMBL" id="FNUV01000001">
    <property type="protein sequence ID" value="SEF49762.1"/>
    <property type="molecule type" value="Genomic_DNA"/>
</dbReference>
<evidence type="ECO:0000259" key="1">
    <source>
        <dbReference type="Pfam" id="PF00535"/>
    </source>
</evidence>
<organism evidence="2 3">
    <name type="scientific">Xylanibacter ruminicola</name>
    <name type="common">Prevotella ruminicola</name>
    <dbReference type="NCBI Taxonomy" id="839"/>
    <lineage>
        <taxon>Bacteria</taxon>
        <taxon>Pseudomonadati</taxon>
        <taxon>Bacteroidota</taxon>
        <taxon>Bacteroidia</taxon>
        <taxon>Bacteroidales</taxon>
        <taxon>Prevotellaceae</taxon>
        <taxon>Xylanibacter</taxon>
    </lineage>
</organism>
<dbReference type="InterPro" id="IPR001173">
    <property type="entry name" value="Glyco_trans_2-like"/>
</dbReference>
<name>A0A1H5SGL1_XYLRU</name>
<accession>A0A1H5SGL1</accession>
<dbReference type="Gene3D" id="3.90.550.10">
    <property type="entry name" value="Spore Coat Polysaccharide Biosynthesis Protein SpsA, Chain A"/>
    <property type="match status" value="1"/>
</dbReference>
<dbReference type="PANTHER" id="PTHR22916:SF3">
    <property type="entry name" value="UDP-GLCNAC:BETAGAL BETA-1,3-N-ACETYLGLUCOSAMINYLTRANSFERASE-LIKE PROTEIN 1"/>
    <property type="match status" value="1"/>
</dbReference>
<feature type="domain" description="Glycosyltransferase 2-like" evidence="1">
    <location>
        <begin position="4"/>
        <end position="129"/>
    </location>
</feature>
<dbReference type="Pfam" id="PF00535">
    <property type="entry name" value="Glycos_transf_2"/>
    <property type="match status" value="1"/>
</dbReference>